<feature type="transmembrane region" description="Helical" evidence="8">
    <location>
        <begin position="14"/>
        <end position="38"/>
    </location>
</feature>
<evidence type="ECO:0000313" key="11">
    <source>
        <dbReference type="Proteomes" id="UP000031866"/>
    </source>
</evidence>
<feature type="domain" description="ABC transmembrane type-1" evidence="9">
    <location>
        <begin position="15"/>
        <end position="211"/>
    </location>
</feature>
<keyword evidence="6 8" id="KW-1133">Transmembrane helix</keyword>
<protein>
    <recommendedName>
        <fullName evidence="9">ABC transmembrane type-1 domain-containing protein</fullName>
    </recommendedName>
</protein>
<evidence type="ECO:0000256" key="3">
    <source>
        <dbReference type="ARBA" id="ARBA00022475"/>
    </source>
</evidence>
<dbReference type="CDD" id="cd06261">
    <property type="entry name" value="TM_PBP2"/>
    <property type="match status" value="1"/>
</dbReference>
<keyword evidence="5" id="KW-0029">Amino-acid transport</keyword>
<dbReference type="KEGG" id="cbei:LF65_03308"/>
<comment type="similarity">
    <text evidence="8">Belongs to the binding-protein-dependent transport system permease family.</text>
</comment>
<evidence type="ECO:0000259" key="9">
    <source>
        <dbReference type="PROSITE" id="PS50928"/>
    </source>
</evidence>
<dbReference type="STRING" id="1520.LF65_03308"/>
<dbReference type="OrthoDB" id="9787841at2"/>
<dbReference type="NCBIfam" id="TIGR01726">
    <property type="entry name" value="HEQRo_perm_3TM"/>
    <property type="match status" value="1"/>
</dbReference>
<keyword evidence="4 8" id="KW-0812">Transmembrane</keyword>
<dbReference type="InterPro" id="IPR010065">
    <property type="entry name" value="AA_ABC_transptr_permease_3TM"/>
</dbReference>
<feature type="transmembrane region" description="Helical" evidence="8">
    <location>
        <begin position="154"/>
        <end position="173"/>
    </location>
</feature>
<evidence type="ECO:0000256" key="5">
    <source>
        <dbReference type="ARBA" id="ARBA00022970"/>
    </source>
</evidence>
<evidence type="ECO:0000256" key="6">
    <source>
        <dbReference type="ARBA" id="ARBA00022989"/>
    </source>
</evidence>
<sequence>MQYVLQIVGKLAPFLWVTLFLSVISMLLGLFFGFILAIMKFRNGILGKIANVYINVMRSTPTIILLFLSYYGLPFLLEPIGVDTKSIDKKIFAIIALTMYCSAIISEILRPAYASVNKGQQEAALSVGLTYTQTFIHVVFPQAAYIALPNLGNMMIAIIHESALAYLIGVIDIMGQAKVINSMSYGANIIKIYLAVSILYWILSIIVGKTVDGVTFKMGKYLKL</sequence>
<dbReference type="EMBL" id="CP010086">
    <property type="protein sequence ID" value="AJG99871.1"/>
    <property type="molecule type" value="Genomic_DNA"/>
</dbReference>
<dbReference type="GO" id="GO:0022857">
    <property type="term" value="F:transmembrane transporter activity"/>
    <property type="evidence" value="ECO:0007669"/>
    <property type="project" value="InterPro"/>
</dbReference>
<keyword evidence="7 8" id="KW-0472">Membrane</keyword>
<keyword evidence="3" id="KW-1003">Cell membrane</keyword>
<feature type="transmembrane region" description="Helical" evidence="8">
    <location>
        <begin position="50"/>
        <end position="71"/>
    </location>
</feature>
<dbReference type="AlphaFoldDB" id="A0A0B5QNM7"/>
<dbReference type="GO" id="GO:0006865">
    <property type="term" value="P:amino acid transport"/>
    <property type="evidence" value="ECO:0007669"/>
    <property type="project" value="UniProtKB-KW"/>
</dbReference>
<keyword evidence="2 8" id="KW-0813">Transport</keyword>
<gene>
    <name evidence="10" type="ORF">LF65_03308</name>
</gene>
<evidence type="ECO:0000313" key="10">
    <source>
        <dbReference type="EMBL" id="AJG99871.1"/>
    </source>
</evidence>
<dbReference type="Proteomes" id="UP000031866">
    <property type="component" value="Chromosome"/>
</dbReference>
<evidence type="ECO:0000256" key="1">
    <source>
        <dbReference type="ARBA" id="ARBA00004651"/>
    </source>
</evidence>
<dbReference type="GO" id="GO:0043190">
    <property type="term" value="C:ATP-binding cassette (ABC) transporter complex"/>
    <property type="evidence" value="ECO:0007669"/>
    <property type="project" value="InterPro"/>
</dbReference>
<organism evidence="10 11">
    <name type="scientific">Clostridium beijerinckii</name>
    <name type="common">Clostridium MP</name>
    <dbReference type="NCBI Taxonomy" id="1520"/>
    <lineage>
        <taxon>Bacteria</taxon>
        <taxon>Bacillati</taxon>
        <taxon>Bacillota</taxon>
        <taxon>Clostridia</taxon>
        <taxon>Eubacteriales</taxon>
        <taxon>Clostridiaceae</taxon>
        <taxon>Clostridium</taxon>
    </lineage>
</organism>
<evidence type="ECO:0000256" key="4">
    <source>
        <dbReference type="ARBA" id="ARBA00022692"/>
    </source>
</evidence>
<feature type="transmembrane region" description="Helical" evidence="8">
    <location>
        <begin position="185"/>
        <end position="207"/>
    </location>
</feature>
<evidence type="ECO:0000256" key="7">
    <source>
        <dbReference type="ARBA" id="ARBA00023136"/>
    </source>
</evidence>
<dbReference type="PANTHER" id="PTHR30614">
    <property type="entry name" value="MEMBRANE COMPONENT OF AMINO ACID ABC TRANSPORTER"/>
    <property type="match status" value="1"/>
</dbReference>
<dbReference type="PANTHER" id="PTHR30614:SF0">
    <property type="entry name" value="L-CYSTINE TRANSPORT SYSTEM PERMEASE PROTEIN TCYL"/>
    <property type="match status" value="1"/>
</dbReference>
<reference evidence="11" key="1">
    <citation type="submission" date="2014-12" db="EMBL/GenBank/DDBJ databases">
        <title>Genome sequence of Clostridium beijerinckii strain 59B.</title>
        <authorList>
            <person name="Little G.T."/>
            <person name="Minton N.P."/>
        </authorList>
    </citation>
    <scope>NUCLEOTIDE SEQUENCE [LARGE SCALE GENOMIC DNA]</scope>
    <source>
        <strain evidence="11">59B</strain>
    </source>
</reference>
<dbReference type="SUPFAM" id="SSF161098">
    <property type="entry name" value="MetI-like"/>
    <property type="match status" value="1"/>
</dbReference>
<accession>A0A0B5QNM7</accession>
<comment type="subcellular location">
    <subcellularLocation>
        <location evidence="1 8">Cell membrane</location>
        <topology evidence="1 8">Multi-pass membrane protein</topology>
    </subcellularLocation>
</comment>
<dbReference type="RefSeq" id="WP_039773466.1">
    <property type="nucleotide sequence ID" value="NZ_CP010086.2"/>
</dbReference>
<dbReference type="Gene3D" id="1.10.3720.10">
    <property type="entry name" value="MetI-like"/>
    <property type="match status" value="1"/>
</dbReference>
<evidence type="ECO:0000256" key="8">
    <source>
        <dbReference type="RuleBase" id="RU363032"/>
    </source>
</evidence>
<feature type="transmembrane region" description="Helical" evidence="8">
    <location>
        <begin position="91"/>
        <end position="113"/>
    </location>
</feature>
<dbReference type="InterPro" id="IPR000515">
    <property type="entry name" value="MetI-like"/>
</dbReference>
<dbReference type="Pfam" id="PF00528">
    <property type="entry name" value="BPD_transp_1"/>
    <property type="match status" value="1"/>
</dbReference>
<feature type="transmembrane region" description="Helical" evidence="8">
    <location>
        <begin position="125"/>
        <end position="148"/>
    </location>
</feature>
<dbReference type="InterPro" id="IPR043429">
    <property type="entry name" value="ArtM/GltK/GlnP/TcyL/YhdX-like"/>
</dbReference>
<dbReference type="InterPro" id="IPR035906">
    <property type="entry name" value="MetI-like_sf"/>
</dbReference>
<dbReference type="PROSITE" id="PS50928">
    <property type="entry name" value="ABC_TM1"/>
    <property type="match status" value="1"/>
</dbReference>
<name>A0A0B5QNM7_CLOBE</name>
<proteinExistence type="inferred from homology"/>
<evidence type="ECO:0000256" key="2">
    <source>
        <dbReference type="ARBA" id="ARBA00022448"/>
    </source>
</evidence>